<evidence type="ECO:0000313" key="13">
    <source>
        <dbReference type="EMBL" id="KOC58769.1"/>
    </source>
</evidence>
<feature type="non-terminal residue" evidence="13">
    <location>
        <position position="1"/>
    </location>
</feature>
<keyword evidence="11" id="KW-0503">Monooxygenase</keyword>
<sequence length="78" mass="8965">ELTDTLLTAQAFVFFIAGFETSSSAISNALYELALNPDVQEKLREEIRRHYDQNNGELKYEGIKDLTYLDLVFRGAYQ</sequence>
<comment type="caution">
    <text evidence="13">The sequence shown here is derived from an EMBL/GenBank/DDBJ whole genome shotgun (WGS) entry which is preliminary data.</text>
</comment>
<keyword evidence="7" id="KW-0256">Endoplasmic reticulum</keyword>
<evidence type="ECO:0000256" key="12">
    <source>
        <dbReference type="ARBA" id="ARBA00023136"/>
    </source>
</evidence>
<dbReference type="OrthoDB" id="7574487at2759"/>
<evidence type="ECO:0000256" key="5">
    <source>
        <dbReference type="ARBA" id="ARBA00022617"/>
    </source>
</evidence>
<dbReference type="SUPFAM" id="SSF48264">
    <property type="entry name" value="Cytochrome P450"/>
    <property type="match status" value="1"/>
</dbReference>
<evidence type="ECO:0000313" key="14">
    <source>
        <dbReference type="Proteomes" id="UP000053825"/>
    </source>
</evidence>
<keyword evidence="9" id="KW-0560">Oxidoreductase</keyword>
<keyword evidence="6" id="KW-0479">Metal-binding</keyword>
<evidence type="ECO:0000256" key="9">
    <source>
        <dbReference type="ARBA" id="ARBA00023002"/>
    </source>
</evidence>
<dbReference type="AlphaFoldDB" id="A0A0L7QJM1"/>
<evidence type="ECO:0000256" key="2">
    <source>
        <dbReference type="ARBA" id="ARBA00004174"/>
    </source>
</evidence>
<dbReference type="PANTHER" id="PTHR24292">
    <property type="entry name" value="CYTOCHROME P450"/>
    <property type="match status" value="1"/>
</dbReference>
<keyword evidence="14" id="KW-1185">Reference proteome</keyword>
<evidence type="ECO:0000256" key="10">
    <source>
        <dbReference type="ARBA" id="ARBA00023004"/>
    </source>
</evidence>
<comment type="similarity">
    <text evidence="4">Belongs to the cytochrome P450 family.</text>
</comment>
<accession>A0A0L7QJM1</accession>
<dbReference type="GO" id="GO:0005789">
    <property type="term" value="C:endoplasmic reticulum membrane"/>
    <property type="evidence" value="ECO:0007669"/>
    <property type="project" value="UniProtKB-SubCell"/>
</dbReference>
<proteinExistence type="inferred from homology"/>
<keyword evidence="12" id="KW-0472">Membrane</keyword>
<dbReference type="GO" id="GO:0020037">
    <property type="term" value="F:heme binding"/>
    <property type="evidence" value="ECO:0007669"/>
    <property type="project" value="InterPro"/>
</dbReference>
<reference evidence="14" key="1">
    <citation type="submission" date="2015-07" db="EMBL/GenBank/DDBJ databases">
        <title>The genome of Habropoda laboriosa.</title>
        <authorList>
            <person name="Pan H."/>
            <person name="Kapheim K."/>
        </authorList>
    </citation>
    <scope>NUCLEOTIDE SEQUENCE [LARGE SCALE GENOMIC DNA]</scope>
</reference>
<keyword evidence="5" id="KW-0349">Heme</keyword>
<dbReference type="GO" id="GO:0004497">
    <property type="term" value="F:monooxygenase activity"/>
    <property type="evidence" value="ECO:0007669"/>
    <property type="project" value="UniProtKB-KW"/>
</dbReference>
<dbReference type="EMBL" id="LHQN01047856">
    <property type="protein sequence ID" value="KOC58769.1"/>
    <property type="molecule type" value="Genomic_DNA"/>
</dbReference>
<evidence type="ECO:0000256" key="6">
    <source>
        <dbReference type="ARBA" id="ARBA00022723"/>
    </source>
</evidence>
<organism evidence="13 14">
    <name type="scientific">Habropoda laboriosa</name>
    <dbReference type="NCBI Taxonomy" id="597456"/>
    <lineage>
        <taxon>Eukaryota</taxon>
        <taxon>Metazoa</taxon>
        <taxon>Ecdysozoa</taxon>
        <taxon>Arthropoda</taxon>
        <taxon>Hexapoda</taxon>
        <taxon>Insecta</taxon>
        <taxon>Pterygota</taxon>
        <taxon>Neoptera</taxon>
        <taxon>Endopterygota</taxon>
        <taxon>Hymenoptera</taxon>
        <taxon>Apocrita</taxon>
        <taxon>Aculeata</taxon>
        <taxon>Apoidea</taxon>
        <taxon>Anthophila</taxon>
        <taxon>Apidae</taxon>
        <taxon>Habropoda</taxon>
    </lineage>
</organism>
<dbReference type="InterPro" id="IPR050476">
    <property type="entry name" value="Insect_CytP450_Detox"/>
</dbReference>
<dbReference type="Pfam" id="PF00067">
    <property type="entry name" value="p450"/>
    <property type="match status" value="1"/>
</dbReference>
<dbReference type="GO" id="GO:0005506">
    <property type="term" value="F:iron ion binding"/>
    <property type="evidence" value="ECO:0007669"/>
    <property type="project" value="InterPro"/>
</dbReference>
<dbReference type="GO" id="GO:0016705">
    <property type="term" value="F:oxidoreductase activity, acting on paired donors, with incorporation or reduction of molecular oxygen"/>
    <property type="evidence" value="ECO:0007669"/>
    <property type="project" value="InterPro"/>
</dbReference>
<gene>
    <name evidence="13" type="ORF">WH47_00017</name>
</gene>
<comment type="subcellular location">
    <subcellularLocation>
        <location evidence="3">Endoplasmic reticulum membrane</location>
        <topology evidence="3">Peripheral membrane protein</topology>
    </subcellularLocation>
    <subcellularLocation>
        <location evidence="2">Microsome membrane</location>
        <topology evidence="2">Peripheral membrane protein</topology>
    </subcellularLocation>
</comment>
<dbReference type="PANTHER" id="PTHR24292:SF54">
    <property type="entry name" value="CYP9F3-RELATED"/>
    <property type="match status" value="1"/>
</dbReference>
<name>A0A0L7QJM1_9HYME</name>
<dbReference type="InterPro" id="IPR001128">
    <property type="entry name" value="Cyt_P450"/>
</dbReference>
<evidence type="ECO:0000256" key="3">
    <source>
        <dbReference type="ARBA" id="ARBA00004406"/>
    </source>
</evidence>
<comment type="cofactor">
    <cofactor evidence="1">
        <name>heme</name>
        <dbReference type="ChEBI" id="CHEBI:30413"/>
    </cofactor>
</comment>
<keyword evidence="10" id="KW-0408">Iron</keyword>
<keyword evidence="8" id="KW-0492">Microsome</keyword>
<dbReference type="Gene3D" id="1.10.630.10">
    <property type="entry name" value="Cytochrome P450"/>
    <property type="match status" value="1"/>
</dbReference>
<protein>
    <submittedName>
        <fullName evidence="13">Putative cytochrome P450 6a17</fullName>
    </submittedName>
</protein>
<dbReference type="STRING" id="597456.A0A0L7QJM1"/>
<dbReference type="InterPro" id="IPR036396">
    <property type="entry name" value="Cyt_P450_sf"/>
</dbReference>
<evidence type="ECO:0000256" key="1">
    <source>
        <dbReference type="ARBA" id="ARBA00001971"/>
    </source>
</evidence>
<evidence type="ECO:0000256" key="4">
    <source>
        <dbReference type="ARBA" id="ARBA00010617"/>
    </source>
</evidence>
<dbReference type="Proteomes" id="UP000053825">
    <property type="component" value="Unassembled WGS sequence"/>
</dbReference>
<evidence type="ECO:0000256" key="8">
    <source>
        <dbReference type="ARBA" id="ARBA00022848"/>
    </source>
</evidence>
<evidence type="ECO:0000256" key="11">
    <source>
        <dbReference type="ARBA" id="ARBA00023033"/>
    </source>
</evidence>
<evidence type="ECO:0000256" key="7">
    <source>
        <dbReference type="ARBA" id="ARBA00022824"/>
    </source>
</evidence>